<gene>
    <name evidence="1" type="ORF">CHU92_04070</name>
</gene>
<dbReference type="InterPro" id="IPR026350">
    <property type="entry name" value="GxxExxY"/>
</dbReference>
<organism evidence="1 2">
    <name type="scientific">Flavobacterium cyanobacteriorum</name>
    <dbReference type="NCBI Taxonomy" id="2022802"/>
    <lineage>
        <taxon>Bacteria</taxon>
        <taxon>Pseudomonadati</taxon>
        <taxon>Bacteroidota</taxon>
        <taxon>Flavobacteriia</taxon>
        <taxon>Flavobacteriales</taxon>
        <taxon>Flavobacteriaceae</taxon>
        <taxon>Flavobacterium</taxon>
    </lineage>
</organism>
<name>A0A255ZL89_9FLAO</name>
<evidence type="ECO:0000313" key="1">
    <source>
        <dbReference type="EMBL" id="OYQ42327.1"/>
    </source>
</evidence>
<accession>A0A255ZL89</accession>
<reference evidence="1 2" key="1">
    <citation type="submission" date="2017-07" db="EMBL/GenBank/DDBJ databases">
        <title>Flavobacterium cyanobacteriorum sp. nov., isolated from cyanobacterial aggregates in a eutrophic lake.</title>
        <authorList>
            <person name="Cai H."/>
        </authorList>
    </citation>
    <scope>NUCLEOTIDE SEQUENCE [LARGE SCALE GENOMIC DNA]</scope>
    <source>
        <strain evidence="1 2">TH021</strain>
    </source>
</reference>
<dbReference type="Proteomes" id="UP000216605">
    <property type="component" value="Unassembled WGS sequence"/>
</dbReference>
<dbReference type="OrthoDB" id="9806869at2"/>
<dbReference type="EMBL" id="NOXV01000197">
    <property type="protein sequence ID" value="OYQ42327.1"/>
    <property type="molecule type" value="Genomic_DNA"/>
</dbReference>
<dbReference type="AlphaFoldDB" id="A0A255ZL89"/>
<dbReference type="Pfam" id="PF13366">
    <property type="entry name" value="PDDEXK_3"/>
    <property type="match status" value="1"/>
</dbReference>
<dbReference type="NCBIfam" id="TIGR04256">
    <property type="entry name" value="GxxExxY"/>
    <property type="match status" value="1"/>
</dbReference>
<dbReference type="RefSeq" id="WP_094412872.1">
    <property type="nucleotide sequence ID" value="NZ_NOXV01000197.1"/>
</dbReference>
<keyword evidence="2" id="KW-1185">Reference proteome</keyword>
<proteinExistence type="predicted"/>
<evidence type="ECO:0000313" key="2">
    <source>
        <dbReference type="Proteomes" id="UP000216605"/>
    </source>
</evidence>
<protein>
    <submittedName>
        <fullName evidence="1">GxxExxY protein</fullName>
    </submittedName>
</protein>
<sequence>MILHKELTGEILKVFYDVYNELGYGFLERVYQNALFIELKERGFEVEAQKRISVYYKDHFVGDYFADIIVNDTVILELKACDTIVEEFEYQLINYLKSTRCEVGLLLNFGKEPEFVRKVFKNSSKKIRVNPPDQRHQRSI</sequence>
<comment type="caution">
    <text evidence="1">The sequence shown here is derived from an EMBL/GenBank/DDBJ whole genome shotgun (WGS) entry which is preliminary data.</text>
</comment>